<reference evidence="2 3" key="1">
    <citation type="submission" date="2016-10" db="EMBL/GenBank/DDBJ databases">
        <authorList>
            <person name="de Groot N.N."/>
        </authorList>
    </citation>
    <scope>NUCLEOTIDE SEQUENCE [LARGE SCALE GENOMIC DNA]</scope>
    <source>
        <strain evidence="2 3">DSM 2179</strain>
    </source>
</reference>
<feature type="domain" description="Iron hydrogenase small subunit" evidence="1">
    <location>
        <begin position="41"/>
        <end position="100"/>
    </location>
</feature>
<dbReference type="GO" id="GO:0042597">
    <property type="term" value="C:periplasmic space"/>
    <property type="evidence" value="ECO:0007669"/>
    <property type="project" value="InterPro"/>
</dbReference>
<dbReference type="GO" id="GO:0051536">
    <property type="term" value="F:iron-sulfur cluster binding"/>
    <property type="evidence" value="ECO:0007669"/>
    <property type="project" value="InterPro"/>
</dbReference>
<gene>
    <name evidence="2" type="ORF">SAMN05660742_101366</name>
</gene>
<evidence type="ECO:0000259" key="1">
    <source>
        <dbReference type="SMART" id="SM00902"/>
    </source>
</evidence>
<proteinExistence type="predicted"/>
<dbReference type="GO" id="GO:0009055">
    <property type="term" value="F:electron transfer activity"/>
    <property type="evidence" value="ECO:0007669"/>
    <property type="project" value="InterPro"/>
</dbReference>
<accession>A0A1H6U9K6</accession>
<sequence length="103" mass="11714">MATYNYIEKAIQVTRREFVALTGVAAAILWSGAYAITDVVEDRNKYIKLRTAGLYKDDEKSALRQSHKNKSLMDMYAKLANKPLSPVAEKLFHTQYVDRTKLG</sequence>
<keyword evidence="3" id="KW-1185">Reference proteome</keyword>
<dbReference type="EMBL" id="FNZK01000001">
    <property type="protein sequence ID" value="SEI89063.1"/>
    <property type="molecule type" value="Genomic_DNA"/>
</dbReference>
<dbReference type="AlphaFoldDB" id="A0A1H6U9K6"/>
<name>A0A1H6U9K6_9FIRM</name>
<evidence type="ECO:0000313" key="2">
    <source>
        <dbReference type="EMBL" id="SEI89063.1"/>
    </source>
</evidence>
<dbReference type="InterPro" id="IPR008953">
    <property type="entry name" value="Fe_hydrogenase_HydB"/>
</dbReference>
<dbReference type="RefSeq" id="WP_091828668.1">
    <property type="nucleotide sequence ID" value="NZ_FNZK01000001.1"/>
</dbReference>
<dbReference type="SMART" id="SM00902">
    <property type="entry name" value="Fe_hyd_SSU"/>
    <property type="match status" value="1"/>
</dbReference>
<organism evidence="2 3">
    <name type="scientific">Propionispira arboris</name>
    <dbReference type="NCBI Taxonomy" id="84035"/>
    <lineage>
        <taxon>Bacteria</taxon>
        <taxon>Bacillati</taxon>
        <taxon>Bacillota</taxon>
        <taxon>Negativicutes</taxon>
        <taxon>Selenomonadales</taxon>
        <taxon>Selenomonadaceae</taxon>
        <taxon>Propionispira</taxon>
    </lineage>
</organism>
<dbReference type="Proteomes" id="UP000199662">
    <property type="component" value="Unassembled WGS sequence"/>
</dbReference>
<dbReference type="GO" id="GO:0008901">
    <property type="term" value="F:ferredoxin hydrogenase activity"/>
    <property type="evidence" value="ECO:0007669"/>
    <property type="project" value="InterPro"/>
</dbReference>
<dbReference type="GO" id="GO:0005506">
    <property type="term" value="F:iron ion binding"/>
    <property type="evidence" value="ECO:0007669"/>
    <property type="project" value="InterPro"/>
</dbReference>
<dbReference type="InterPro" id="IPR036991">
    <property type="entry name" value="Fe_hydrogenase_ssu_sf"/>
</dbReference>
<evidence type="ECO:0000313" key="3">
    <source>
        <dbReference type="Proteomes" id="UP000199662"/>
    </source>
</evidence>
<dbReference type="Gene3D" id="4.10.260.20">
    <property type="entry name" value="Iron hydrogenase, small subunit"/>
    <property type="match status" value="1"/>
</dbReference>
<protein>
    <submittedName>
        <fullName evidence="2">Ferredoxin hydrogenase small subunit</fullName>
    </submittedName>
</protein>
<dbReference type="InterPro" id="IPR003149">
    <property type="entry name" value="Fe_hydrogenase_ssu"/>
</dbReference>
<dbReference type="STRING" id="84035.SAMN05660742_101366"/>
<dbReference type="Pfam" id="PF02256">
    <property type="entry name" value="Fe_hyd_SSU"/>
    <property type="match status" value="1"/>
</dbReference>
<dbReference type="SUPFAM" id="SSF48674">
    <property type="entry name" value="Fe-only hydrogenase smaller subunit"/>
    <property type="match status" value="1"/>
</dbReference>